<evidence type="ECO:0000256" key="1">
    <source>
        <dbReference type="SAM" id="MobiDB-lite"/>
    </source>
</evidence>
<feature type="compositionally biased region" description="Polar residues" evidence="1">
    <location>
        <begin position="204"/>
        <end position="215"/>
    </location>
</feature>
<dbReference type="AlphaFoldDB" id="A0A9J6DSF8"/>
<proteinExistence type="predicted"/>
<dbReference type="Proteomes" id="UP000821866">
    <property type="component" value="Unassembled WGS sequence"/>
</dbReference>
<reference evidence="2" key="1">
    <citation type="journal article" date="2020" name="Cell">
        <title>Large-Scale Comparative Analyses of Tick Genomes Elucidate Their Genetic Diversity and Vector Capacities.</title>
        <authorList>
            <consortium name="Tick Genome and Microbiome Consortium (TIGMIC)"/>
            <person name="Jia N."/>
            <person name="Wang J."/>
            <person name="Shi W."/>
            <person name="Du L."/>
            <person name="Sun Y."/>
            <person name="Zhan W."/>
            <person name="Jiang J.F."/>
            <person name="Wang Q."/>
            <person name="Zhang B."/>
            <person name="Ji P."/>
            <person name="Bell-Sakyi L."/>
            <person name="Cui X.M."/>
            <person name="Yuan T.T."/>
            <person name="Jiang B.G."/>
            <person name="Yang W.F."/>
            <person name="Lam T.T."/>
            <person name="Chang Q.C."/>
            <person name="Ding S.J."/>
            <person name="Wang X.J."/>
            <person name="Zhu J.G."/>
            <person name="Ruan X.D."/>
            <person name="Zhao L."/>
            <person name="Wei J.T."/>
            <person name="Ye R.Z."/>
            <person name="Que T.C."/>
            <person name="Du C.H."/>
            <person name="Zhou Y.H."/>
            <person name="Cheng J.X."/>
            <person name="Dai P.F."/>
            <person name="Guo W.B."/>
            <person name="Han X.H."/>
            <person name="Huang E.J."/>
            <person name="Li L.F."/>
            <person name="Wei W."/>
            <person name="Gao Y.C."/>
            <person name="Liu J.Z."/>
            <person name="Shao H.Z."/>
            <person name="Wang X."/>
            <person name="Wang C.C."/>
            <person name="Yang T.C."/>
            <person name="Huo Q.B."/>
            <person name="Li W."/>
            <person name="Chen H.Y."/>
            <person name="Chen S.E."/>
            <person name="Zhou L.G."/>
            <person name="Ni X.B."/>
            <person name="Tian J.H."/>
            <person name="Sheng Y."/>
            <person name="Liu T."/>
            <person name="Pan Y.S."/>
            <person name="Xia L.Y."/>
            <person name="Li J."/>
            <person name="Zhao F."/>
            <person name="Cao W.C."/>
        </authorList>
    </citation>
    <scope>NUCLEOTIDE SEQUENCE</scope>
    <source>
        <strain evidence="2">Rmic-2018</strain>
    </source>
</reference>
<reference evidence="2" key="2">
    <citation type="submission" date="2021-09" db="EMBL/GenBank/DDBJ databases">
        <authorList>
            <person name="Jia N."/>
            <person name="Wang J."/>
            <person name="Shi W."/>
            <person name="Du L."/>
            <person name="Sun Y."/>
            <person name="Zhan W."/>
            <person name="Jiang J."/>
            <person name="Wang Q."/>
            <person name="Zhang B."/>
            <person name="Ji P."/>
            <person name="Sakyi L.B."/>
            <person name="Cui X."/>
            <person name="Yuan T."/>
            <person name="Jiang B."/>
            <person name="Yang W."/>
            <person name="Lam T.T.-Y."/>
            <person name="Chang Q."/>
            <person name="Ding S."/>
            <person name="Wang X."/>
            <person name="Zhu J."/>
            <person name="Ruan X."/>
            <person name="Zhao L."/>
            <person name="Wei J."/>
            <person name="Que T."/>
            <person name="Du C."/>
            <person name="Cheng J."/>
            <person name="Dai P."/>
            <person name="Han X."/>
            <person name="Huang E."/>
            <person name="Gao Y."/>
            <person name="Liu J."/>
            <person name="Shao H."/>
            <person name="Ye R."/>
            <person name="Li L."/>
            <person name="Wei W."/>
            <person name="Wang X."/>
            <person name="Wang C."/>
            <person name="Huo Q."/>
            <person name="Li W."/>
            <person name="Guo W."/>
            <person name="Chen H."/>
            <person name="Chen S."/>
            <person name="Zhou L."/>
            <person name="Zhou L."/>
            <person name="Ni X."/>
            <person name="Tian J."/>
            <person name="Zhou Y."/>
            <person name="Sheng Y."/>
            <person name="Liu T."/>
            <person name="Pan Y."/>
            <person name="Xia L."/>
            <person name="Li J."/>
            <person name="Zhao F."/>
            <person name="Cao W."/>
        </authorList>
    </citation>
    <scope>NUCLEOTIDE SEQUENCE</scope>
    <source>
        <strain evidence="2">Rmic-2018</strain>
        <tissue evidence="2">Larvae</tissue>
    </source>
</reference>
<evidence type="ECO:0000313" key="3">
    <source>
        <dbReference type="Proteomes" id="UP000821866"/>
    </source>
</evidence>
<gene>
    <name evidence="2" type="ORF">HPB51_003993</name>
</gene>
<protein>
    <submittedName>
        <fullName evidence="2">Uncharacterized protein</fullName>
    </submittedName>
</protein>
<name>A0A9J6DSF8_RHIMP</name>
<dbReference type="EMBL" id="JABSTU010000007">
    <property type="protein sequence ID" value="KAH8025151.1"/>
    <property type="molecule type" value="Genomic_DNA"/>
</dbReference>
<organism evidence="2 3">
    <name type="scientific">Rhipicephalus microplus</name>
    <name type="common">Cattle tick</name>
    <name type="synonym">Boophilus microplus</name>
    <dbReference type="NCBI Taxonomy" id="6941"/>
    <lineage>
        <taxon>Eukaryota</taxon>
        <taxon>Metazoa</taxon>
        <taxon>Ecdysozoa</taxon>
        <taxon>Arthropoda</taxon>
        <taxon>Chelicerata</taxon>
        <taxon>Arachnida</taxon>
        <taxon>Acari</taxon>
        <taxon>Parasitiformes</taxon>
        <taxon>Ixodida</taxon>
        <taxon>Ixodoidea</taxon>
        <taxon>Ixodidae</taxon>
        <taxon>Rhipicephalinae</taxon>
        <taxon>Rhipicephalus</taxon>
        <taxon>Boophilus</taxon>
    </lineage>
</organism>
<sequence length="269" mass="29552">MQPTVKQMKEPAVRKPLLHFFRGALLEDAWRRSRVTAIEQVEKSGVSKTDVPARLRMMSASALADGSHQSAFTAGHHKADQRQVDVSLSPLPDATTAEATPFSHAEVAATPQAGGNALQEVPVSDSACVAARAPSRKKKAARRPIATQPHDAPILAVAQSPPASTQPVVSPCQLHKSSGLYEKNHLPCCPSQQLQRPSMNQNFTSLESSTVSDSPQPDLRQNPHHSRADTERNQRRGSHFPPATRRMDRTHHRHGPAVRKRVKIFRPFE</sequence>
<feature type="compositionally biased region" description="Basic residues" evidence="1">
    <location>
        <begin position="248"/>
        <end position="269"/>
    </location>
</feature>
<feature type="region of interest" description="Disordered" evidence="1">
    <location>
        <begin position="204"/>
        <end position="269"/>
    </location>
</feature>
<evidence type="ECO:0000313" key="2">
    <source>
        <dbReference type="EMBL" id="KAH8025151.1"/>
    </source>
</evidence>
<keyword evidence="3" id="KW-1185">Reference proteome</keyword>
<feature type="region of interest" description="Disordered" evidence="1">
    <location>
        <begin position="129"/>
        <end position="150"/>
    </location>
</feature>
<comment type="caution">
    <text evidence="2">The sequence shown here is derived from an EMBL/GenBank/DDBJ whole genome shotgun (WGS) entry which is preliminary data.</text>
</comment>
<accession>A0A9J6DSF8</accession>